<evidence type="ECO:0000313" key="2">
    <source>
        <dbReference type="EMBL" id="WFD26454.1"/>
    </source>
</evidence>
<dbReference type="Proteomes" id="UP001213623">
    <property type="component" value="Chromosome 2"/>
</dbReference>
<name>A0AAF0J210_9BASI</name>
<feature type="region of interest" description="Disordered" evidence="1">
    <location>
        <begin position="157"/>
        <end position="180"/>
    </location>
</feature>
<organism evidence="2 3">
    <name type="scientific">Malassezia nana</name>
    <dbReference type="NCBI Taxonomy" id="180528"/>
    <lineage>
        <taxon>Eukaryota</taxon>
        <taxon>Fungi</taxon>
        <taxon>Dikarya</taxon>
        <taxon>Basidiomycota</taxon>
        <taxon>Ustilaginomycotina</taxon>
        <taxon>Malasseziomycetes</taxon>
        <taxon>Malasseziales</taxon>
        <taxon>Malasseziaceae</taxon>
        <taxon>Malassezia</taxon>
    </lineage>
</organism>
<feature type="compositionally biased region" description="Pro residues" evidence="1">
    <location>
        <begin position="161"/>
        <end position="172"/>
    </location>
</feature>
<dbReference type="AlphaFoldDB" id="A0AAF0J210"/>
<feature type="region of interest" description="Disordered" evidence="1">
    <location>
        <begin position="1"/>
        <end position="22"/>
    </location>
</feature>
<dbReference type="EMBL" id="CP119893">
    <property type="protein sequence ID" value="WFD26454.1"/>
    <property type="molecule type" value="Genomic_DNA"/>
</dbReference>
<protein>
    <submittedName>
        <fullName evidence="2">Uncharacterized protein</fullName>
    </submittedName>
</protein>
<gene>
    <name evidence="2" type="ORF">MNAN1_001437</name>
</gene>
<keyword evidence="3" id="KW-1185">Reference proteome</keyword>
<proteinExistence type="predicted"/>
<reference evidence="2" key="1">
    <citation type="submission" date="2023-03" db="EMBL/GenBank/DDBJ databases">
        <title>Mating type loci evolution in Malassezia.</title>
        <authorList>
            <person name="Coelho M.A."/>
        </authorList>
    </citation>
    <scope>NUCLEOTIDE SEQUENCE</scope>
    <source>
        <strain evidence="2">CBS 9557</strain>
    </source>
</reference>
<evidence type="ECO:0000313" key="3">
    <source>
        <dbReference type="Proteomes" id="UP001213623"/>
    </source>
</evidence>
<evidence type="ECO:0000256" key="1">
    <source>
        <dbReference type="SAM" id="MobiDB-lite"/>
    </source>
</evidence>
<sequence>MQQTQLAWDADSDAGATEGRSARVPRIRLKHRAAAMPTLPVLYEGPLPPPNIAARLYLYDYVSMLDDAEALGVPPAHLDAVHAWDDAIVAAILTRLIVPLAHLTDLAHGAPTSRTADTVKALRKYGAASPAAWAAAQSLAAQYPVEQCVLPEVEAGVAPWSVPPPRPPPPDLGPRRTRSSARLEAAVAALDADDEIDEDELGVRRSRRASERAARQREEEIRARAAAHRARQRSPTPDDAPVLPFEAKIACLVQLCDALSTCTSKTPPFESPLHTLVQAVLDRASVEERRVRQKSQATHAACEAEMRACQRRAPSISSPRYASWKAEKQALAASHKAQQLEAKVEEHEQYRRSDPRSGPLGRDAQGHEYWHLLPVAPPAALTASVPGVSASFSGHWSQVLVVRLAGENPTTWHRWCNGCSKAGGRPRRSLPN</sequence>
<accession>A0AAF0J210</accession>